<feature type="compositionally biased region" description="Polar residues" evidence="1">
    <location>
        <begin position="38"/>
        <end position="48"/>
    </location>
</feature>
<dbReference type="EMBL" id="JAHQIW010000692">
    <property type="protein sequence ID" value="KAJ1349593.1"/>
    <property type="molecule type" value="Genomic_DNA"/>
</dbReference>
<evidence type="ECO:0000256" key="1">
    <source>
        <dbReference type="SAM" id="MobiDB-lite"/>
    </source>
</evidence>
<evidence type="ECO:0000313" key="3">
    <source>
        <dbReference type="Proteomes" id="UP001196413"/>
    </source>
</evidence>
<evidence type="ECO:0000313" key="2">
    <source>
        <dbReference type="EMBL" id="KAJ1349593.1"/>
    </source>
</evidence>
<gene>
    <name evidence="2" type="ORF">KIN20_005185</name>
</gene>
<comment type="caution">
    <text evidence="2">The sequence shown here is derived from an EMBL/GenBank/DDBJ whole genome shotgun (WGS) entry which is preliminary data.</text>
</comment>
<accession>A0AAD5M459</accession>
<protein>
    <submittedName>
        <fullName evidence="2">Uncharacterized protein</fullName>
    </submittedName>
</protein>
<feature type="region of interest" description="Disordered" evidence="1">
    <location>
        <begin position="34"/>
        <end position="53"/>
    </location>
</feature>
<dbReference type="SUPFAM" id="SSF48371">
    <property type="entry name" value="ARM repeat"/>
    <property type="match status" value="1"/>
</dbReference>
<proteinExistence type="predicted"/>
<dbReference type="Proteomes" id="UP001196413">
    <property type="component" value="Unassembled WGS sequence"/>
</dbReference>
<sequence length="1333" mass="150161">MLGACGDMETAVKEGCDEEEEIMDQLPIQDEAMENESNENGMQLSTNESNKEQLEECADEELLSVASSDLAMADEAYECSDDENLDGLSEYVTEEVVRFDVDNFKPGPTKHIRPPWFKYPPADCDAKNWEIFMETLEAFDHDTILEGIDDFIVTIETLMPHLASCFTLVGKDGAVSDKEVSSRIIVWLEMCLSKDVQALEEMDKMYGVAFGIIKTVADSPNGTVIGENLIEFGLMELLFSALEESNSAMLRMGALYAIFQLISSPSLWRKANANLREVNSEDRQHSLYSRLVALSLGDRFFVSKEFLSLVTLTLSWSRFITSLIKFEAVADQLFSKICTSSSDDLPIASLSEGWNNFLVSLNAVREYIAEFDDEKICAGFDVYAVLQSSELLGICARLLRMSRVFDAWPNVLQFLQYLMDDKYYGTLFIAHSAELNSLYTELKMLADAEDSDQSSQLEGCDFYEEGFCEFEEKFATPKELYLTISYRLHVLQLLDELRGCAGSMRHDIDDEKRVSSLLSLCELSNDTDGIGRREVVWMLAQKYVYYLMDIIEHTASSRDLRTSAAFSLSVQLLETVLASVDDPKFWTRQAKAFSRLLSKRYITPKTPKLYEYLAPFSDTVLQNVGSPNSDVVLGIYKKMYPCMVSIVMVNSTVITYARMLEAAMSAPNYASLLQIHHFMELERVFDMLGQWLYELVQYRHALWQMGEPVSSTASKNFLSFAFPVLKIFAARFKISESLVGHRMKLGAISDNLLDALFLMWSCSCGMNGQKFTTECRKIRHAVLDVLAPSLSCQKSLALMIRHVLVRSCSRPHLFASALGFLSNLAPYAPPLFIPKTDISSWKDVVIRHRLRVDRFVNAFNAYETRFEIAEMLLAPSAYVFELSRAFVDRMSRLDFRLAQELVEILVKYIVESVESRLSNKYIDNAVTPAGSVTGEEMLKDNEKMRPASTGVVRLMESFMQLCQVHHFRTVLYYFLSRYPSRHRYLLPILSQFERPTHESERQSRYQSAVLELLSGLCSPSLWTSEFTTFDSDYCLTSDVESCVLNGADSPKPFATSNAQEEENGVDEPAEVINDEMEADDAAAGLELIEETDCDSQPSSSLEAIILSLCRFVNNPDQKISGVQSALEIMMNVTSDAVKEDNAPFLKVVSECLRRIGLLPLFERLNKSFNSEEVMTCLHAVTKMLDNSFGEKPNLLMEALDSSSDQLFASIISQIKDKPNIDASTNSVLKILDKYRQSFSSCPATNEAANDDVEVPVVYGSSVAVAKLYSGPSVTVVAKTSDSYRRIRAASSILIKRQETNKTRMGSEVAKIIETTRGKEINFPKLLQTQLEVQ</sequence>
<reference evidence="2" key="1">
    <citation type="submission" date="2021-06" db="EMBL/GenBank/DDBJ databases">
        <title>Parelaphostrongylus tenuis whole genome reference sequence.</title>
        <authorList>
            <person name="Garwood T.J."/>
            <person name="Larsen P.A."/>
            <person name="Fountain-Jones N.M."/>
            <person name="Garbe J.R."/>
            <person name="Macchietto M.G."/>
            <person name="Kania S.A."/>
            <person name="Gerhold R.W."/>
            <person name="Richards J.E."/>
            <person name="Wolf T.M."/>
        </authorList>
    </citation>
    <scope>NUCLEOTIDE SEQUENCE</scope>
    <source>
        <strain evidence="2">MNPRO001-30</strain>
        <tissue evidence="2">Meninges</tissue>
    </source>
</reference>
<dbReference type="InterPro" id="IPR016024">
    <property type="entry name" value="ARM-type_fold"/>
</dbReference>
<name>A0AAD5M459_PARTN</name>
<organism evidence="2 3">
    <name type="scientific">Parelaphostrongylus tenuis</name>
    <name type="common">Meningeal worm</name>
    <dbReference type="NCBI Taxonomy" id="148309"/>
    <lineage>
        <taxon>Eukaryota</taxon>
        <taxon>Metazoa</taxon>
        <taxon>Ecdysozoa</taxon>
        <taxon>Nematoda</taxon>
        <taxon>Chromadorea</taxon>
        <taxon>Rhabditida</taxon>
        <taxon>Rhabditina</taxon>
        <taxon>Rhabditomorpha</taxon>
        <taxon>Strongyloidea</taxon>
        <taxon>Metastrongylidae</taxon>
        <taxon>Parelaphostrongylus</taxon>
    </lineage>
</organism>
<keyword evidence="3" id="KW-1185">Reference proteome</keyword>